<evidence type="ECO:0000256" key="1">
    <source>
        <dbReference type="ARBA" id="ARBA00023015"/>
    </source>
</evidence>
<evidence type="ECO:0000313" key="5">
    <source>
        <dbReference type="EMBL" id="WXG67854.1"/>
    </source>
</evidence>
<accession>A0ABZ2PFG1</accession>
<dbReference type="GO" id="GO:0003677">
    <property type="term" value="F:DNA binding"/>
    <property type="evidence" value="ECO:0007669"/>
    <property type="project" value="UniProtKB-KW"/>
</dbReference>
<dbReference type="Pfam" id="PF00356">
    <property type="entry name" value="LacI"/>
    <property type="match status" value="1"/>
</dbReference>
<dbReference type="PANTHER" id="PTHR30146">
    <property type="entry name" value="LACI-RELATED TRANSCRIPTIONAL REPRESSOR"/>
    <property type="match status" value="1"/>
</dbReference>
<keyword evidence="2 5" id="KW-0238">DNA-binding</keyword>
<evidence type="ECO:0000256" key="2">
    <source>
        <dbReference type="ARBA" id="ARBA00023125"/>
    </source>
</evidence>
<feature type="domain" description="HTH lacI-type" evidence="4">
    <location>
        <begin position="5"/>
        <end position="60"/>
    </location>
</feature>
<dbReference type="InterPro" id="IPR010982">
    <property type="entry name" value="Lambda_DNA-bd_dom_sf"/>
</dbReference>
<dbReference type="EMBL" id="CP147846">
    <property type="protein sequence ID" value="WXG67854.1"/>
    <property type="molecule type" value="Genomic_DNA"/>
</dbReference>
<evidence type="ECO:0000256" key="3">
    <source>
        <dbReference type="ARBA" id="ARBA00023163"/>
    </source>
</evidence>
<keyword evidence="3" id="KW-0804">Transcription</keyword>
<organism evidence="5 6">
    <name type="scientific">Rhodococcus sovatensis</name>
    <dbReference type="NCBI Taxonomy" id="1805840"/>
    <lineage>
        <taxon>Bacteria</taxon>
        <taxon>Bacillati</taxon>
        <taxon>Actinomycetota</taxon>
        <taxon>Actinomycetes</taxon>
        <taxon>Mycobacteriales</taxon>
        <taxon>Nocardiaceae</taxon>
        <taxon>Rhodococcus</taxon>
    </lineage>
</organism>
<keyword evidence="6" id="KW-1185">Reference proteome</keyword>
<dbReference type="InterPro" id="IPR000843">
    <property type="entry name" value="HTH_LacI"/>
</dbReference>
<dbReference type="InterPro" id="IPR046335">
    <property type="entry name" value="LacI/GalR-like_sensor"/>
</dbReference>
<dbReference type="Proteomes" id="UP001432000">
    <property type="component" value="Chromosome"/>
</dbReference>
<gene>
    <name evidence="5" type="ORF">WDS16_21925</name>
</gene>
<proteinExistence type="predicted"/>
<dbReference type="CDD" id="cd01392">
    <property type="entry name" value="HTH_LacI"/>
    <property type="match status" value="1"/>
</dbReference>
<keyword evidence="1" id="KW-0805">Transcription regulation</keyword>
<sequence length="336" mass="35419">MGTRPTMADVAAAAGVSVMSVSYTYNQPARVSEATRGKVRDAAALLGYAGPNPAAQGLRSGKSNNLGVVLTEKLTYSFENAQARAFLSGVAEACLDTNSGLVLLPNSRMGTDLDRIRDAHVDGFVLWTTVVDDPMLGVVVGTGKPICIQGGPVFPGTQLIGIDDVVAAHAVGAVGIEGAKHPAVISFPRDRDRQTHIVFGPDPDDATFPVTAARLTGYRQAVVDAGVDWADIPVAFVPVNSRDEGRRAAEELITRGYDAILCTSDDLALGVLDVGADVRVTGWDDSEAAQEAGLTTVAQSLFDQGRDAARWVLGTRPDIADAPWSLKVRRSAQRHT</sequence>
<dbReference type="SUPFAM" id="SSF53822">
    <property type="entry name" value="Periplasmic binding protein-like I"/>
    <property type="match status" value="1"/>
</dbReference>
<dbReference type="SMART" id="SM00354">
    <property type="entry name" value="HTH_LACI"/>
    <property type="match status" value="1"/>
</dbReference>
<evidence type="ECO:0000313" key="6">
    <source>
        <dbReference type="Proteomes" id="UP001432000"/>
    </source>
</evidence>
<dbReference type="Gene3D" id="1.10.260.40">
    <property type="entry name" value="lambda repressor-like DNA-binding domains"/>
    <property type="match status" value="1"/>
</dbReference>
<dbReference type="Gene3D" id="3.40.50.2300">
    <property type="match status" value="2"/>
</dbReference>
<protein>
    <submittedName>
        <fullName evidence="5">LacI family DNA-binding transcriptional regulator</fullName>
    </submittedName>
</protein>
<reference evidence="5 6" key="1">
    <citation type="submission" date="2024-03" db="EMBL/GenBank/DDBJ databases">
        <title>Natural products discovery in diverse microorganisms through a two-stage MS feature dereplication strategy.</title>
        <authorList>
            <person name="Zhang R."/>
        </authorList>
    </citation>
    <scope>NUCLEOTIDE SEQUENCE [LARGE SCALE GENOMIC DNA]</scope>
    <source>
        <strain evidence="5 6">18930</strain>
    </source>
</reference>
<dbReference type="InterPro" id="IPR028082">
    <property type="entry name" value="Peripla_BP_I"/>
</dbReference>
<name>A0ABZ2PFG1_9NOCA</name>
<dbReference type="PROSITE" id="PS50932">
    <property type="entry name" value="HTH_LACI_2"/>
    <property type="match status" value="1"/>
</dbReference>
<dbReference type="Pfam" id="PF13377">
    <property type="entry name" value="Peripla_BP_3"/>
    <property type="match status" value="1"/>
</dbReference>
<evidence type="ECO:0000259" key="4">
    <source>
        <dbReference type="PROSITE" id="PS50932"/>
    </source>
</evidence>
<dbReference type="RefSeq" id="WP_338887667.1">
    <property type="nucleotide sequence ID" value="NZ_CP147846.1"/>
</dbReference>
<dbReference type="SUPFAM" id="SSF47413">
    <property type="entry name" value="lambda repressor-like DNA-binding domains"/>
    <property type="match status" value="1"/>
</dbReference>
<dbReference type="PANTHER" id="PTHR30146:SF138">
    <property type="entry name" value="TRANSCRIPTIONAL REGULATORY PROTEIN"/>
    <property type="match status" value="1"/>
</dbReference>